<dbReference type="SUPFAM" id="SSF48264">
    <property type="entry name" value="Cytochrome P450"/>
    <property type="match status" value="1"/>
</dbReference>
<proteinExistence type="predicted"/>
<keyword evidence="1" id="KW-0560">Oxidoreductase</keyword>
<reference evidence="2 3" key="1">
    <citation type="submission" date="2024-05" db="EMBL/GenBank/DDBJ databases">
        <title>Culex pipiens pipiens assembly and annotation.</title>
        <authorList>
            <person name="Alout H."/>
            <person name="Durand T."/>
        </authorList>
    </citation>
    <scope>NUCLEOTIDE SEQUENCE [LARGE SCALE GENOMIC DNA]</scope>
    <source>
        <strain evidence="2">HA-2024</strain>
        <tissue evidence="2">Whole body</tissue>
    </source>
</reference>
<accession>A0ABD1DV09</accession>
<keyword evidence="3" id="KW-1185">Reference proteome</keyword>
<evidence type="ECO:0008006" key="4">
    <source>
        <dbReference type="Google" id="ProtNLM"/>
    </source>
</evidence>
<evidence type="ECO:0000313" key="3">
    <source>
        <dbReference type="Proteomes" id="UP001562425"/>
    </source>
</evidence>
<dbReference type="Proteomes" id="UP001562425">
    <property type="component" value="Unassembled WGS sequence"/>
</dbReference>
<dbReference type="InterPro" id="IPR036396">
    <property type="entry name" value="Cyt_P450_sf"/>
</dbReference>
<name>A0ABD1DV09_CULPP</name>
<sequence>MLSLIILVAIVIVGGIRLYRDHRKRYAFADAFPGLRPLYPLVGNGDIMWKSDVDKFDTMVRIFSENDRVVKVWAGPKLILFTSHPDLVQQLLSSDKCLEKPFLYAFAGFETGLFTSK</sequence>
<dbReference type="AlphaFoldDB" id="A0ABD1DV09"/>
<dbReference type="Gene3D" id="1.10.630.10">
    <property type="entry name" value="Cytochrome P450"/>
    <property type="match status" value="1"/>
</dbReference>
<dbReference type="GO" id="GO:0004497">
    <property type="term" value="F:monooxygenase activity"/>
    <property type="evidence" value="ECO:0007669"/>
    <property type="project" value="UniProtKB-KW"/>
</dbReference>
<evidence type="ECO:0000256" key="1">
    <source>
        <dbReference type="ARBA" id="ARBA00023033"/>
    </source>
</evidence>
<feature type="non-terminal residue" evidence="2">
    <location>
        <position position="117"/>
    </location>
</feature>
<organism evidence="2 3">
    <name type="scientific">Culex pipiens pipiens</name>
    <name type="common">Northern house mosquito</name>
    <dbReference type="NCBI Taxonomy" id="38569"/>
    <lineage>
        <taxon>Eukaryota</taxon>
        <taxon>Metazoa</taxon>
        <taxon>Ecdysozoa</taxon>
        <taxon>Arthropoda</taxon>
        <taxon>Hexapoda</taxon>
        <taxon>Insecta</taxon>
        <taxon>Pterygota</taxon>
        <taxon>Neoptera</taxon>
        <taxon>Endopterygota</taxon>
        <taxon>Diptera</taxon>
        <taxon>Nematocera</taxon>
        <taxon>Culicoidea</taxon>
        <taxon>Culicidae</taxon>
        <taxon>Culicinae</taxon>
        <taxon>Culicini</taxon>
        <taxon>Culex</taxon>
        <taxon>Culex</taxon>
    </lineage>
</organism>
<evidence type="ECO:0000313" key="2">
    <source>
        <dbReference type="EMBL" id="KAL1403581.1"/>
    </source>
</evidence>
<keyword evidence="1" id="KW-0503">Monooxygenase</keyword>
<comment type="caution">
    <text evidence="2">The sequence shown here is derived from an EMBL/GenBank/DDBJ whole genome shotgun (WGS) entry which is preliminary data.</text>
</comment>
<dbReference type="EMBL" id="JBEHCU010001353">
    <property type="protein sequence ID" value="KAL1403581.1"/>
    <property type="molecule type" value="Genomic_DNA"/>
</dbReference>
<protein>
    <recommendedName>
        <fullName evidence="4">Cytochrome P450</fullName>
    </recommendedName>
</protein>
<gene>
    <name evidence="2" type="ORF">pipiens_019301</name>
</gene>